<evidence type="ECO:0000313" key="2">
    <source>
        <dbReference type="Proteomes" id="UP000030649"/>
    </source>
</evidence>
<dbReference type="EMBL" id="KE356560">
    <property type="protein sequence ID" value="ERG90548.1"/>
    <property type="molecule type" value="Genomic_DNA"/>
</dbReference>
<reference evidence="1 2" key="1">
    <citation type="journal article" date="2013" name="PLoS ONE">
        <title>Assembly-driven community genomics of a hypersaline microbial ecosystem.</title>
        <authorList>
            <person name="Podell S."/>
            <person name="Ugalde J.A."/>
            <person name="Narasingarao P."/>
            <person name="Banfield J.F."/>
            <person name="Heidelberg K.B."/>
            <person name="Allen E.E."/>
        </authorList>
    </citation>
    <scope>NUCLEOTIDE SEQUENCE [LARGE SCALE GENOMIC DNA]</scope>
    <source>
        <strain evidence="2">J07HQW1</strain>
    </source>
</reference>
<protein>
    <recommendedName>
        <fullName evidence="3">Haloacid dehalogenase family protein</fullName>
    </recommendedName>
</protein>
<accession>U1N2H0</accession>
<dbReference type="Proteomes" id="UP000030649">
    <property type="component" value="Unassembled WGS sequence"/>
</dbReference>
<evidence type="ECO:0008006" key="3">
    <source>
        <dbReference type="Google" id="ProtNLM"/>
    </source>
</evidence>
<dbReference type="AlphaFoldDB" id="U1N2H0"/>
<gene>
    <name evidence="1" type="ORF">J07HQW1_00571</name>
</gene>
<dbReference type="SUPFAM" id="SSF56784">
    <property type="entry name" value="HAD-like"/>
    <property type="match status" value="1"/>
</dbReference>
<dbReference type="STRING" id="1238424.J07HQW1_00571"/>
<evidence type="ECO:0000313" key="1">
    <source>
        <dbReference type="EMBL" id="ERG90548.1"/>
    </source>
</evidence>
<dbReference type="InterPro" id="IPR036412">
    <property type="entry name" value="HAD-like_sf"/>
</dbReference>
<dbReference type="Gene3D" id="3.40.50.1000">
    <property type="entry name" value="HAD superfamily/HAD-like"/>
    <property type="match status" value="1"/>
</dbReference>
<sequence length="127" mass="13836">MFDARVYCSVVTDVPRKPDPEPFKRVVESFGVAAGTVFVGNSIEVDVAGVAATGLDSAWLPVKETASERTPTYRVDRLGEVCDVAGHDRQSEDPLSQKYMTGTETFVKLTTCVARARVAEPGQKQRN</sequence>
<proteinExistence type="predicted"/>
<dbReference type="InterPro" id="IPR023214">
    <property type="entry name" value="HAD_sf"/>
</dbReference>
<dbReference type="HOGENOM" id="CLU_1965514_0_0_2"/>
<name>U1N2H0_9EURY</name>
<organism evidence="1 2">
    <name type="scientific">Haloquadratum walsbyi J07HQW1</name>
    <dbReference type="NCBI Taxonomy" id="1238424"/>
    <lineage>
        <taxon>Archaea</taxon>
        <taxon>Methanobacteriati</taxon>
        <taxon>Methanobacteriota</taxon>
        <taxon>Stenosarchaea group</taxon>
        <taxon>Halobacteria</taxon>
        <taxon>Halobacteriales</taxon>
        <taxon>Haloferacaceae</taxon>
        <taxon>Haloquadratum</taxon>
    </lineage>
</organism>